<dbReference type="Gene3D" id="2.40.70.10">
    <property type="entry name" value="Acid Proteases"/>
    <property type="match status" value="2"/>
</dbReference>
<evidence type="ECO:0000313" key="7">
    <source>
        <dbReference type="Proteomes" id="UP000659654"/>
    </source>
</evidence>
<dbReference type="SMR" id="A0A1I7S9D5"/>
<dbReference type="PROSITE" id="PS51767">
    <property type="entry name" value="PEPTIDASE_A1"/>
    <property type="match status" value="1"/>
</dbReference>
<proteinExistence type="inferred from homology"/>
<gene>
    <name evidence="4" type="ORF">BXYJ_LOCUS4907</name>
</gene>
<keyword evidence="2" id="KW-0732">Signal</keyword>
<evidence type="ECO:0000256" key="2">
    <source>
        <dbReference type="SAM" id="SignalP"/>
    </source>
</evidence>
<dbReference type="eggNOG" id="KOG1339">
    <property type="taxonomic scope" value="Eukaryota"/>
</dbReference>
<dbReference type="AlphaFoldDB" id="A0A1I7S9D5"/>
<dbReference type="PANTHER" id="PTHR47966:SF51">
    <property type="entry name" value="BETA-SITE APP-CLEAVING ENZYME, ISOFORM A-RELATED"/>
    <property type="match status" value="1"/>
</dbReference>
<sequence>MTLILYELVCANFLGIVEAFEAPQHVTCKMQIPVFLALCITTTWAVDLRTDFSITFRYPDSHAHWPRKLLVDIASSDAFIYDQVRFPKLSSTRAVNTSESKTFNNLDIPVSITYNSPFADEKTDMIVGYVGEDNLKFDGKDLRTNLVFATLSFADPGKGITGEGFAGRIGLAKESGKTELRDDLFKAAGKKLVCLLYSTELDGSNSSTRVTIGTNPLQDRTPHLQAKSLKNEFRLWSVNVTRFTIGGNILGKSVQAYLSTTTNFLTVPSNYLQLIVRQTRARYDEKASLYVVDCATKNKLFFYINGKEFPIEAQSYIAKRGNVCYLKVREGTLVLGSPFFVNLGVCLDFEKDEFSIYRLKP</sequence>
<evidence type="ECO:0000259" key="3">
    <source>
        <dbReference type="PROSITE" id="PS51767"/>
    </source>
</evidence>
<dbReference type="WBParaSite" id="BXY_0963100.1">
    <property type="protein sequence ID" value="BXY_0963100.1"/>
    <property type="gene ID" value="BXY_0963100"/>
</dbReference>
<dbReference type="PANTHER" id="PTHR47966">
    <property type="entry name" value="BETA-SITE APP-CLEAVING ENZYME, ISOFORM A-RELATED"/>
    <property type="match status" value="1"/>
</dbReference>
<dbReference type="Proteomes" id="UP000095284">
    <property type="component" value="Unplaced"/>
</dbReference>
<comment type="similarity">
    <text evidence="1">Belongs to the peptidase A1 family.</text>
</comment>
<feature type="chain" id="PRO_5035399759" evidence="2">
    <location>
        <begin position="20"/>
        <end position="361"/>
    </location>
</feature>
<dbReference type="Proteomes" id="UP000582659">
    <property type="component" value="Unassembled WGS sequence"/>
</dbReference>
<evidence type="ECO:0000313" key="5">
    <source>
        <dbReference type="EMBL" id="CAG9100543.1"/>
    </source>
</evidence>
<dbReference type="EMBL" id="CAJFDI010000002">
    <property type="protein sequence ID" value="CAD5217182.1"/>
    <property type="molecule type" value="Genomic_DNA"/>
</dbReference>
<organism evidence="6 8">
    <name type="scientific">Bursaphelenchus xylophilus</name>
    <name type="common">Pinewood nematode worm</name>
    <name type="synonym">Aphelenchoides xylophilus</name>
    <dbReference type="NCBI Taxonomy" id="6326"/>
    <lineage>
        <taxon>Eukaryota</taxon>
        <taxon>Metazoa</taxon>
        <taxon>Ecdysozoa</taxon>
        <taxon>Nematoda</taxon>
        <taxon>Chromadorea</taxon>
        <taxon>Rhabditida</taxon>
        <taxon>Tylenchina</taxon>
        <taxon>Tylenchomorpha</taxon>
        <taxon>Aphelenchoidea</taxon>
        <taxon>Aphelenchoididae</taxon>
        <taxon>Bursaphelenchus</taxon>
    </lineage>
</organism>
<protein>
    <submittedName>
        <fullName evidence="4">(pine wood nematode) hypothetical protein</fullName>
    </submittedName>
    <submittedName>
        <fullName evidence="8">Peptidase A1 domain-containing protein</fullName>
    </submittedName>
</protein>
<feature type="domain" description="Peptidase A1" evidence="3">
    <location>
        <begin position="54"/>
        <end position="357"/>
    </location>
</feature>
<dbReference type="GO" id="GO:0004190">
    <property type="term" value="F:aspartic-type endopeptidase activity"/>
    <property type="evidence" value="ECO:0007669"/>
    <property type="project" value="InterPro"/>
</dbReference>
<dbReference type="GO" id="GO:0006508">
    <property type="term" value="P:proteolysis"/>
    <property type="evidence" value="ECO:0007669"/>
    <property type="project" value="InterPro"/>
</dbReference>
<evidence type="ECO:0000313" key="4">
    <source>
        <dbReference type="EMBL" id="CAD5217182.1"/>
    </source>
</evidence>
<dbReference type="InterPro" id="IPR021109">
    <property type="entry name" value="Peptidase_aspartic_dom_sf"/>
</dbReference>
<evidence type="ECO:0000313" key="8">
    <source>
        <dbReference type="WBParaSite" id="BXY_0963100.1"/>
    </source>
</evidence>
<dbReference type="EMBL" id="CAJFCV020000002">
    <property type="protein sequence ID" value="CAG9100543.1"/>
    <property type="molecule type" value="Genomic_DNA"/>
</dbReference>
<reference evidence="5" key="2">
    <citation type="submission" date="2020-08" db="EMBL/GenBank/DDBJ databases">
        <authorList>
            <person name="Kikuchi T."/>
        </authorList>
    </citation>
    <scope>NUCLEOTIDE SEQUENCE</scope>
    <source>
        <strain evidence="4">Ka4C1</strain>
    </source>
</reference>
<reference evidence="8" key="1">
    <citation type="submission" date="2016-11" db="UniProtKB">
        <authorList>
            <consortium name="WormBaseParasite"/>
        </authorList>
    </citation>
    <scope>IDENTIFICATION</scope>
</reference>
<evidence type="ECO:0000256" key="1">
    <source>
        <dbReference type="ARBA" id="ARBA00007447"/>
    </source>
</evidence>
<feature type="signal peptide" evidence="2">
    <location>
        <begin position="1"/>
        <end position="19"/>
    </location>
</feature>
<dbReference type="Proteomes" id="UP000659654">
    <property type="component" value="Unassembled WGS sequence"/>
</dbReference>
<dbReference type="SUPFAM" id="SSF50630">
    <property type="entry name" value="Acid proteases"/>
    <property type="match status" value="1"/>
</dbReference>
<keyword evidence="7" id="KW-1185">Reference proteome</keyword>
<dbReference type="InterPro" id="IPR001461">
    <property type="entry name" value="Aspartic_peptidase_A1"/>
</dbReference>
<dbReference type="Pfam" id="PF00026">
    <property type="entry name" value="Asp"/>
    <property type="match status" value="1"/>
</dbReference>
<name>A0A1I7S9D5_BURXY</name>
<accession>A0A1I7S9D5</accession>
<evidence type="ECO:0000313" key="6">
    <source>
        <dbReference type="Proteomes" id="UP000095284"/>
    </source>
</evidence>
<dbReference type="InterPro" id="IPR033121">
    <property type="entry name" value="PEPTIDASE_A1"/>
</dbReference>